<evidence type="ECO:0000256" key="1">
    <source>
        <dbReference type="ARBA" id="ARBA00004651"/>
    </source>
</evidence>
<dbReference type="InterPro" id="IPR011527">
    <property type="entry name" value="ABC1_TM_dom"/>
</dbReference>
<name>A0A1M7HK55_9ACTN</name>
<gene>
    <name evidence="13" type="ORF">SAMN05443668_101205</name>
</gene>
<dbReference type="Proteomes" id="UP000184440">
    <property type="component" value="Unassembled WGS sequence"/>
</dbReference>
<dbReference type="PROSITE" id="PS50929">
    <property type="entry name" value="ABC_TM1F"/>
    <property type="match status" value="1"/>
</dbReference>
<dbReference type="AlphaFoldDB" id="A0A1M7HK55"/>
<dbReference type="PANTHER" id="PTHR43394:SF1">
    <property type="entry name" value="ATP-BINDING CASSETTE SUB-FAMILY B MEMBER 10, MITOCHONDRIAL"/>
    <property type="match status" value="1"/>
</dbReference>
<dbReference type="EMBL" id="FRCS01000001">
    <property type="protein sequence ID" value="SHM28507.1"/>
    <property type="molecule type" value="Genomic_DNA"/>
</dbReference>
<dbReference type="InterPro" id="IPR017871">
    <property type="entry name" value="ABC_transporter-like_CS"/>
</dbReference>
<dbReference type="SUPFAM" id="SSF52540">
    <property type="entry name" value="P-loop containing nucleoside triphosphate hydrolases"/>
    <property type="match status" value="1"/>
</dbReference>
<dbReference type="Gene3D" id="3.40.50.300">
    <property type="entry name" value="P-loop containing nucleotide triphosphate hydrolases"/>
    <property type="match status" value="1"/>
</dbReference>
<proteinExistence type="inferred from homology"/>
<comment type="similarity">
    <text evidence="9">Belongs to the ABC transporter superfamily. Lipid exporter (TC 3.A.1.106) family.</text>
</comment>
<dbReference type="SMART" id="SM00382">
    <property type="entry name" value="AAA"/>
    <property type="match status" value="1"/>
</dbReference>
<evidence type="ECO:0000256" key="6">
    <source>
        <dbReference type="ARBA" id="ARBA00022840"/>
    </source>
</evidence>
<evidence type="ECO:0000256" key="9">
    <source>
        <dbReference type="ARBA" id="ARBA00061644"/>
    </source>
</evidence>
<keyword evidence="4 10" id="KW-0812">Transmembrane</keyword>
<feature type="transmembrane region" description="Helical" evidence="10">
    <location>
        <begin position="68"/>
        <end position="92"/>
    </location>
</feature>
<keyword evidence="3" id="KW-1003">Cell membrane</keyword>
<evidence type="ECO:0000313" key="14">
    <source>
        <dbReference type="Proteomes" id="UP000184440"/>
    </source>
</evidence>
<evidence type="ECO:0000256" key="5">
    <source>
        <dbReference type="ARBA" id="ARBA00022741"/>
    </source>
</evidence>
<dbReference type="GO" id="GO:0016887">
    <property type="term" value="F:ATP hydrolysis activity"/>
    <property type="evidence" value="ECO:0007669"/>
    <property type="project" value="InterPro"/>
</dbReference>
<dbReference type="InterPro" id="IPR003593">
    <property type="entry name" value="AAA+_ATPase"/>
</dbReference>
<dbReference type="InterPro" id="IPR036640">
    <property type="entry name" value="ABC1_TM_sf"/>
</dbReference>
<evidence type="ECO:0000259" key="11">
    <source>
        <dbReference type="PROSITE" id="PS50893"/>
    </source>
</evidence>
<keyword evidence="8 10" id="KW-0472">Membrane</keyword>
<dbReference type="InterPro" id="IPR027417">
    <property type="entry name" value="P-loop_NTPase"/>
</dbReference>
<accession>A0A1M7HK55</accession>
<reference evidence="13 14" key="1">
    <citation type="submission" date="2016-11" db="EMBL/GenBank/DDBJ databases">
        <authorList>
            <person name="Jaros S."/>
            <person name="Januszkiewicz K."/>
            <person name="Wedrychowicz H."/>
        </authorList>
    </citation>
    <scope>NUCLEOTIDE SEQUENCE [LARGE SCALE GENOMIC DNA]</scope>
    <source>
        <strain evidence="13 14">DSM 46144</strain>
    </source>
</reference>
<keyword evidence="5" id="KW-0547">Nucleotide-binding</keyword>
<evidence type="ECO:0000256" key="4">
    <source>
        <dbReference type="ARBA" id="ARBA00022692"/>
    </source>
</evidence>
<protein>
    <submittedName>
        <fullName evidence="13">ATP-binding cassette, subfamily B</fullName>
    </submittedName>
</protein>
<dbReference type="GO" id="GO:0005524">
    <property type="term" value="F:ATP binding"/>
    <property type="evidence" value="ECO:0007669"/>
    <property type="project" value="UniProtKB-KW"/>
</dbReference>
<evidence type="ECO:0000256" key="10">
    <source>
        <dbReference type="SAM" id="Phobius"/>
    </source>
</evidence>
<evidence type="ECO:0000256" key="7">
    <source>
        <dbReference type="ARBA" id="ARBA00022989"/>
    </source>
</evidence>
<keyword evidence="2" id="KW-0813">Transport</keyword>
<evidence type="ECO:0000259" key="12">
    <source>
        <dbReference type="PROSITE" id="PS50929"/>
    </source>
</evidence>
<evidence type="ECO:0000256" key="2">
    <source>
        <dbReference type="ARBA" id="ARBA00022448"/>
    </source>
</evidence>
<dbReference type="GO" id="GO:0015421">
    <property type="term" value="F:ABC-type oligopeptide transporter activity"/>
    <property type="evidence" value="ECO:0007669"/>
    <property type="project" value="TreeGrafter"/>
</dbReference>
<dbReference type="Pfam" id="PF00664">
    <property type="entry name" value="ABC_membrane"/>
    <property type="match status" value="1"/>
</dbReference>
<keyword evidence="6 13" id="KW-0067">ATP-binding</keyword>
<evidence type="ECO:0000313" key="13">
    <source>
        <dbReference type="EMBL" id="SHM28507.1"/>
    </source>
</evidence>
<feature type="domain" description="ABC transporter" evidence="11">
    <location>
        <begin position="352"/>
        <end position="587"/>
    </location>
</feature>
<comment type="subcellular location">
    <subcellularLocation>
        <location evidence="1">Cell membrane</location>
        <topology evidence="1">Multi-pass membrane protein</topology>
    </subcellularLocation>
</comment>
<dbReference type="SUPFAM" id="SSF90123">
    <property type="entry name" value="ABC transporter transmembrane region"/>
    <property type="match status" value="1"/>
</dbReference>
<sequence>MQPENHGRRRRSQISATRPLFRRYWPLMRPDRWRLAGAVLLLVVATACELAGVWVFGRITDDVLTTGVLAALIPLAAFWLGAAVLGGVAQYVGDWLSAAAAERFVARLRDHTFGHVVGLSPGTVDRMEHGDLVARLTDDVEEVEEIVGSGPVQAVSALLSVVAFGVAALVLRWELALLTFAAAPLLWFAARRFSRRIGAVADDERETNGEVVAVVEESLSAVALVQAYNREGLVRGRAAAAGGRWAAIRIAQARVHGAYGPLVSVVETLCVLAIVGVGAWEIGAGRLSLGGLLTFAGFISYLYPPVQSLGQLALGLAAARAAGDRVAELLDTAPEVTARPGALRPDVVHGDLELRNVGFQYPGAVRPALSDLSLRVPAGRTVVMVGASGAGKSTLTRLLLRFVDPASGQLLLDGVDLRDLSLDALREHVTLLPQETTILHGTVRENIAFGRPDATDAEIVAAATAADADVFIRALPDGYDTVLGDRGRFLSGGQRQRIAIARALVRNAPVLVLDEPTTGLDTDAVRRLLGPLRRLMAGRTTVLITHDLRLATEADYVVVLADGRVVEQGTPAELHRADNGHYRSLLHRWAVPAAAGRT</sequence>
<dbReference type="PROSITE" id="PS50893">
    <property type="entry name" value="ABC_TRANSPORTER_2"/>
    <property type="match status" value="1"/>
</dbReference>
<dbReference type="InterPro" id="IPR039421">
    <property type="entry name" value="Type_1_exporter"/>
</dbReference>
<organism evidence="13 14">
    <name type="scientific">Cryptosporangium aurantiacum</name>
    <dbReference type="NCBI Taxonomy" id="134849"/>
    <lineage>
        <taxon>Bacteria</taxon>
        <taxon>Bacillati</taxon>
        <taxon>Actinomycetota</taxon>
        <taxon>Actinomycetes</taxon>
        <taxon>Cryptosporangiales</taxon>
        <taxon>Cryptosporangiaceae</taxon>
        <taxon>Cryptosporangium</taxon>
    </lineage>
</organism>
<dbReference type="PANTHER" id="PTHR43394">
    <property type="entry name" value="ATP-DEPENDENT PERMEASE MDL1, MITOCHONDRIAL"/>
    <property type="match status" value="1"/>
</dbReference>
<dbReference type="STRING" id="134849.SAMN05443668_101205"/>
<evidence type="ECO:0000256" key="3">
    <source>
        <dbReference type="ARBA" id="ARBA00022475"/>
    </source>
</evidence>
<feature type="transmembrane region" description="Helical" evidence="10">
    <location>
        <begin position="157"/>
        <end position="188"/>
    </location>
</feature>
<dbReference type="Gene3D" id="1.20.1560.10">
    <property type="entry name" value="ABC transporter type 1, transmembrane domain"/>
    <property type="match status" value="1"/>
</dbReference>
<dbReference type="PROSITE" id="PS00211">
    <property type="entry name" value="ABC_TRANSPORTER_1"/>
    <property type="match status" value="1"/>
</dbReference>
<dbReference type="InterPro" id="IPR003439">
    <property type="entry name" value="ABC_transporter-like_ATP-bd"/>
</dbReference>
<evidence type="ECO:0000256" key="8">
    <source>
        <dbReference type="ARBA" id="ARBA00023136"/>
    </source>
</evidence>
<dbReference type="GO" id="GO:0005886">
    <property type="term" value="C:plasma membrane"/>
    <property type="evidence" value="ECO:0007669"/>
    <property type="project" value="UniProtKB-SubCell"/>
</dbReference>
<dbReference type="Pfam" id="PF00005">
    <property type="entry name" value="ABC_tran"/>
    <property type="match status" value="1"/>
</dbReference>
<keyword evidence="14" id="KW-1185">Reference proteome</keyword>
<feature type="transmembrane region" description="Helical" evidence="10">
    <location>
        <begin position="35"/>
        <end position="56"/>
    </location>
</feature>
<keyword evidence="7 10" id="KW-1133">Transmembrane helix</keyword>
<dbReference type="FunFam" id="3.40.50.300:FF:000299">
    <property type="entry name" value="ABC transporter ATP-binding protein/permease"/>
    <property type="match status" value="1"/>
</dbReference>
<feature type="domain" description="ABC transmembrane type-1" evidence="12">
    <location>
        <begin position="36"/>
        <end position="318"/>
    </location>
</feature>
<feature type="transmembrane region" description="Helical" evidence="10">
    <location>
        <begin position="258"/>
        <end position="280"/>
    </location>
</feature>
<dbReference type="OrthoDB" id="9806127at2"/>